<evidence type="ECO:0000259" key="3">
    <source>
        <dbReference type="PROSITE" id="PS50004"/>
    </source>
</evidence>
<dbReference type="GO" id="GO:0046928">
    <property type="term" value="P:regulation of neurotransmitter secretion"/>
    <property type="evidence" value="ECO:0007669"/>
    <property type="project" value="TreeGrafter"/>
</dbReference>
<protein>
    <submittedName>
        <fullName evidence="4">Putative multiple C2 and transmembrane domain-containing protein 1-like isoform X1</fullName>
    </submittedName>
</protein>
<name>A0A2G8KCJ8_STIJA</name>
<gene>
    <name evidence="4" type="ORF">BSL78_17407</name>
</gene>
<dbReference type="GO" id="GO:0005509">
    <property type="term" value="F:calcium ion binding"/>
    <property type="evidence" value="ECO:0007669"/>
    <property type="project" value="TreeGrafter"/>
</dbReference>
<comment type="caution">
    <text evidence="4">The sequence shown here is derived from an EMBL/GenBank/DDBJ whole genome shotgun (WGS) entry which is preliminary data.</text>
</comment>
<evidence type="ECO:0000313" key="5">
    <source>
        <dbReference type="Proteomes" id="UP000230750"/>
    </source>
</evidence>
<accession>A0A2G8KCJ8</accession>
<feature type="domain" description="C2" evidence="3">
    <location>
        <begin position="1"/>
        <end position="119"/>
    </location>
</feature>
<dbReference type="AlphaFoldDB" id="A0A2G8KCJ8"/>
<organism evidence="4 5">
    <name type="scientific">Stichopus japonicus</name>
    <name type="common">Sea cucumber</name>
    <dbReference type="NCBI Taxonomy" id="307972"/>
    <lineage>
        <taxon>Eukaryota</taxon>
        <taxon>Metazoa</taxon>
        <taxon>Echinodermata</taxon>
        <taxon>Eleutherozoa</taxon>
        <taxon>Echinozoa</taxon>
        <taxon>Holothuroidea</taxon>
        <taxon>Aspidochirotacea</taxon>
        <taxon>Aspidochirotida</taxon>
        <taxon>Stichopodidae</taxon>
        <taxon>Apostichopus</taxon>
    </lineage>
</organism>
<dbReference type="Gene3D" id="2.60.40.150">
    <property type="entry name" value="C2 domain"/>
    <property type="match status" value="2"/>
</dbReference>
<dbReference type="PANTHER" id="PTHR45911">
    <property type="entry name" value="C2 DOMAIN-CONTAINING PROTEIN"/>
    <property type="match status" value="1"/>
</dbReference>
<evidence type="ECO:0000256" key="1">
    <source>
        <dbReference type="ARBA" id="ARBA00022723"/>
    </source>
</evidence>
<dbReference type="InterPro" id="IPR000008">
    <property type="entry name" value="C2_dom"/>
</dbReference>
<keyword evidence="2" id="KW-0106">Calcium</keyword>
<dbReference type="SMART" id="SM00239">
    <property type="entry name" value="C2"/>
    <property type="match status" value="1"/>
</dbReference>
<keyword evidence="4" id="KW-0472">Membrane</keyword>
<keyword evidence="4" id="KW-0812">Transmembrane</keyword>
<dbReference type="PROSITE" id="PS50004">
    <property type="entry name" value="C2"/>
    <property type="match status" value="1"/>
</dbReference>
<dbReference type="PRINTS" id="PR00360">
    <property type="entry name" value="C2DOMAIN"/>
</dbReference>
<dbReference type="PANTHER" id="PTHR45911:SF4">
    <property type="entry name" value="MULTIPLE C2 AND TRANSMEMBRANE DOMAIN-CONTAINING PROTEIN"/>
    <property type="match status" value="1"/>
</dbReference>
<keyword evidence="5" id="KW-1185">Reference proteome</keyword>
<reference evidence="4 5" key="1">
    <citation type="journal article" date="2017" name="PLoS Biol.">
        <title>The sea cucumber genome provides insights into morphological evolution and visceral regeneration.</title>
        <authorList>
            <person name="Zhang X."/>
            <person name="Sun L."/>
            <person name="Yuan J."/>
            <person name="Sun Y."/>
            <person name="Gao Y."/>
            <person name="Zhang L."/>
            <person name="Li S."/>
            <person name="Dai H."/>
            <person name="Hamel J.F."/>
            <person name="Liu C."/>
            <person name="Yu Y."/>
            <person name="Liu S."/>
            <person name="Lin W."/>
            <person name="Guo K."/>
            <person name="Jin S."/>
            <person name="Xu P."/>
            <person name="Storey K.B."/>
            <person name="Huan P."/>
            <person name="Zhang T."/>
            <person name="Zhou Y."/>
            <person name="Zhang J."/>
            <person name="Lin C."/>
            <person name="Li X."/>
            <person name="Xing L."/>
            <person name="Huo D."/>
            <person name="Sun M."/>
            <person name="Wang L."/>
            <person name="Mercier A."/>
            <person name="Li F."/>
            <person name="Yang H."/>
            <person name="Xiang J."/>
        </authorList>
    </citation>
    <scope>NUCLEOTIDE SEQUENCE [LARGE SCALE GENOMIC DNA]</scope>
    <source>
        <strain evidence="4">Shaxun</strain>
        <tissue evidence="4">Muscle</tissue>
    </source>
</reference>
<dbReference type="InterPro" id="IPR035892">
    <property type="entry name" value="C2_domain_sf"/>
</dbReference>
<evidence type="ECO:0000256" key="2">
    <source>
        <dbReference type="ARBA" id="ARBA00022837"/>
    </source>
</evidence>
<dbReference type="SUPFAM" id="SSF49562">
    <property type="entry name" value="C2 domain (Calcium/lipid-binding domain, CaLB)"/>
    <property type="match status" value="2"/>
</dbReference>
<dbReference type="STRING" id="307972.A0A2G8KCJ8"/>
<proteinExistence type="predicted"/>
<evidence type="ECO:0000313" key="4">
    <source>
        <dbReference type="EMBL" id="PIK45727.1"/>
    </source>
</evidence>
<dbReference type="Pfam" id="PF00168">
    <property type="entry name" value="C2"/>
    <property type="match status" value="2"/>
</dbReference>
<dbReference type="EMBL" id="MRZV01000690">
    <property type="protein sequence ID" value="PIK45727.1"/>
    <property type="molecule type" value="Genomic_DNA"/>
</dbReference>
<dbReference type="OrthoDB" id="5973539at2759"/>
<dbReference type="GO" id="GO:0030672">
    <property type="term" value="C:synaptic vesicle membrane"/>
    <property type="evidence" value="ECO:0007669"/>
    <property type="project" value="TreeGrafter"/>
</dbReference>
<dbReference type="Proteomes" id="UP000230750">
    <property type="component" value="Unassembled WGS sequence"/>
</dbReference>
<keyword evidence="1" id="KW-0479">Metal-binding</keyword>
<sequence>MQQSTDTEAELVAAHLKYYRLEIHLKEGKDLAVRDWSGSSDPYVKFKLGGKVVYKSRIIYQNLNPLWDEKFQVPVRNVNQTLSLAVLDYDVGPLADDPMGRAKINLSSLEANILMEKKIELHESNTSEYLGYLMIDFKLVAVSEDELQNISSRRKQQSTAKRASVRASNTKSQLWTSVVTIVLLEGKNLISMDDNGLSDPYVKFKLDGEEVQKQGTIGVVVDSAEEFNQFKKY</sequence>